<name>A0AAW0B4Z7_9AGAR</name>
<feature type="compositionally biased region" description="Basic and acidic residues" evidence="1">
    <location>
        <begin position="301"/>
        <end position="311"/>
    </location>
</feature>
<organism evidence="3 4">
    <name type="scientific">Favolaschia claudopus</name>
    <dbReference type="NCBI Taxonomy" id="2862362"/>
    <lineage>
        <taxon>Eukaryota</taxon>
        <taxon>Fungi</taxon>
        <taxon>Dikarya</taxon>
        <taxon>Basidiomycota</taxon>
        <taxon>Agaricomycotina</taxon>
        <taxon>Agaricomycetes</taxon>
        <taxon>Agaricomycetidae</taxon>
        <taxon>Agaricales</taxon>
        <taxon>Marasmiineae</taxon>
        <taxon>Mycenaceae</taxon>
        <taxon>Favolaschia</taxon>
    </lineage>
</organism>
<dbReference type="SUPFAM" id="SSF69065">
    <property type="entry name" value="RNase III domain-like"/>
    <property type="match status" value="1"/>
</dbReference>
<evidence type="ECO:0000313" key="3">
    <source>
        <dbReference type="EMBL" id="KAK7020463.1"/>
    </source>
</evidence>
<dbReference type="AlphaFoldDB" id="A0AAW0B4Z7"/>
<gene>
    <name evidence="3" type="ORF">R3P38DRAFT_2969618</name>
</gene>
<dbReference type="EMBL" id="JAWWNJ010000041">
    <property type="protein sequence ID" value="KAK7020463.1"/>
    <property type="molecule type" value="Genomic_DNA"/>
</dbReference>
<feature type="compositionally biased region" description="Polar residues" evidence="1">
    <location>
        <begin position="339"/>
        <end position="351"/>
    </location>
</feature>
<evidence type="ECO:0000313" key="4">
    <source>
        <dbReference type="Proteomes" id="UP001362999"/>
    </source>
</evidence>
<feature type="compositionally biased region" description="Low complexity" evidence="1">
    <location>
        <begin position="460"/>
        <end position="476"/>
    </location>
</feature>
<keyword evidence="4" id="KW-1185">Reference proteome</keyword>
<dbReference type="Proteomes" id="UP001362999">
    <property type="component" value="Unassembled WGS sequence"/>
</dbReference>
<accession>A0AAW0B4Z7</accession>
<dbReference type="GO" id="GO:0004525">
    <property type="term" value="F:ribonuclease III activity"/>
    <property type="evidence" value="ECO:0007669"/>
    <property type="project" value="InterPro"/>
</dbReference>
<sequence length="554" mass="62358">MAPRIHDIQSLVIVSIHGGSYRPVEPPTKTSIYSVSRRERERLEIYGDAILRERMIAYIFHKFPRGSAGFISTIQSALLSNHTFTNILLKAHGYSRPNGYPVTKSIADDFETMAALSLQECPRAFESWFPDTFVPLVNDAASLWDLANGANHDDYHFDFNYDFEMVPEENLEDRRKQTTKKSWVDSCIQAAAMPPAPKRSSASDSSKSSRYLKDTAINAQDERYARKRTWAEAMEAAGHESSNWVKAMTRASEQNTTPRPKRQGRDVHEKENHRLLDERRTRWDSPERVPKRPATQAPRMRMKELCPELEPRRRRSRWDVPPPTSDPSPPSSRPRATALQKSTQLPDSQISRGFLGSSAPAAFYPDEASVRSSGHFATDDIPIHSSEDPPIYHDGDEPWTRSGASSPMQISPTHSHTKFISLSSPRRNQVHDAPDSDYEEGPDPSLIEDGLPATKRRRSNSLISTSSSMDISACSSPTKFIYDHETPTAPSSQHGGSGSSTIRGHTRAPPLSPIKSRRATQPHTDVARHSTFFSGQTLTFTYNDQRKKPRRLII</sequence>
<feature type="compositionally biased region" description="Pro residues" evidence="1">
    <location>
        <begin position="320"/>
        <end position="332"/>
    </location>
</feature>
<feature type="compositionally biased region" description="Polar residues" evidence="1">
    <location>
        <begin position="402"/>
        <end position="427"/>
    </location>
</feature>
<feature type="region of interest" description="Disordered" evidence="1">
    <location>
        <begin position="190"/>
        <end position="214"/>
    </location>
</feature>
<protein>
    <recommendedName>
        <fullName evidence="2">RNase III domain-containing protein</fullName>
    </recommendedName>
</protein>
<dbReference type="PROSITE" id="PS50142">
    <property type="entry name" value="RNASE_3_2"/>
    <property type="match status" value="1"/>
</dbReference>
<feature type="compositionally biased region" description="Basic and acidic residues" evidence="1">
    <location>
        <begin position="263"/>
        <end position="290"/>
    </location>
</feature>
<comment type="caution">
    <text evidence="3">The sequence shown here is derived from an EMBL/GenBank/DDBJ whole genome shotgun (WGS) entry which is preliminary data.</text>
</comment>
<evidence type="ECO:0000259" key="2">
    <source>
        <dbReference type="PROSITE" id="PS50142"/>
    </source>
</evidence>
<dbReference type="InterPro" id="IPR036389">
    <property type="entry name" value="RNase_III_sf"/>
</dbReference>
<feature type="domain" description="RNase III" evidence="2">
    <location>
        <begin position="36"/>
        <end position="87"/>
    </location>
</feature>
<feature type="compositionally biased region" description="Polar residues" evidence="1">
    <location>
        <begin position="488"/>
        <end position="503"/>
    </location>
</feature>
<feature type="region of interest" description="Disordered" evidence="1">
    <location>
        <begin position="249"/>
        <end position="354"/>
    </location>
</feature>
<dbReference type="Gene3D" id="1.10.1520.10">
    <property type="entry name" value="Ribonuclease III domain"/>
    <property type="match status" value="1"/>
</dbReference>
<feature type="region of interest" description="Disordered" evidence="1">
    <location>
        <begin position="372"/>
        <end position="530"/>
    </location>
</feature>
<evidence type="ECO:0000256" key="1">
    <source>
        <dbReference type="SAM" id="MobiDB-lite"/>
    </source>
</evidence>
<dbReference type="InterPro" id="IPR000999">
    <property type="entry name" value="RNase_III_dom"/>
</dbReference>
<dbReference type="CDD" id="cd00593">
    <property type="entry name" value="RIBOc"/>
    <property type="match status" value="1"/>
</dbReference>
<feature type="compositionally biased region" description="Low complexity" evidence="1">
    <location>
        <begin position="198"/>
        <end position="209"/>
    </location>
</feature>
<dbReference type="GO" id="GO:0006396">
    <property type="term" value="P:RNA processing"/>
    <property type="evidence" value="ECO:0007669"/>
    <property type="project" value="InterPro"/>
</dbReference>
<proteinExistence type="predicted"/>
<reference evidence="3 4" key="1">
    <citation type="journal article" date="2024" name="J Genomics">
        <title>Draft genome sequencing and assembly of Favolaschia claudopus CIRM-BRFM 2984 isolated from oak limbs.</title>
        <authorList>
            <person name="Navarro D."/>
            <person name="Drula E."/>
            <person name="Chaduli D."/>
            <person name="Cazenave R."/>
            <person name="Ahrendt S."/>
            <person name="Wang J."/>
            <person name="Lipzen A."/>
            <person name="Daum C."/>
            <person name="Barry K."/>
            <person name="Grigoriev I.V."/>
            <person name="Favel A."/>
            <person name="Rosso M.N."/>
            <person name="Martin F."/>
        </authorList>
    </citation>
    <scope>NUCLEOTIDE SEQUENCE [LARGE SCALE GENOMIC DNA]</scope>
    <source>
        <strain evidence="3 4">CIRM-BRFM 2984</strain>
    </source>
</reference>
<feature type="compositionally biased region" description="Basic and acidic residues" evidence="1">
    <location>
        <begin position="377"/>
        <end position="399"/>
    </location>
</feature>